<feature type="coiled-coil region" evidence="1">
    <location>
        <begin position="1730"/>
        <end position="1768"/>
    </location>
</feature>
<feature type="compositionally biased region" description="Basic and acidic residues" evidence="2">
    <location>
        <begin position="501"/>
        <end position="515"/>
    </location>
</feature>
<gene>
    <name evidence="3" type="ORF">PGLA1383_LOCUS37153</name>
</gene>
<feature type="region of interest" description="Disordered" evidence="2">
    <location>
        <begin position="1803"/>
        <end position="1863"/>
    </location>
</feature>
<feature type="compositionally biased region" description="Low complexity" evidence="2">
    <location>
        <begin position="1818"/>
        <end position="1863"/>
    </location>
</feature>
<accession>A0A813FYI2</accession>
<feature type="region of interest" description="Disordered" evidence="2">
    <location>
        <begin position="431"/>
        <end position="515"/>
    </location>
</feature>
<protein>
    <recommendedName>
        <fullName evidence="5">Sfi1 spindle body domain-containing protein</fullName>
    </recommendedName>
</protein>
<name>A0A813FYI2_POLGL</name>
<feature type="compositionally biased region" description="Low complexity" evidence="2">
    <location>
        <begin position="97"/>
        <end position="139"/>
    </location>
</feature>
<sequence>MNAFERLIDRTLFAGLGGPEAEGNEVEASKSWALLQALLRQNGQARSYAQRLLLRKAAERPEAMRGQSFSERLQALLELWPPGEREALSDALHGGRSSPAAQAAAPHIAWSPSAGSQQGPASQSTGSSSAGSQQAPVSSNNTGCGSPATRGGGAVDRQLGPGFSTPPRRVTSGGTPDWGGNVLSESPAPPKDMYARRAEAPGTRFSQQLADSAVTVPMRGSQSAGALADSSSTQTFKSHVARGPDASCRQPIHCSSLDAWMKPTQAFNGMSSAQLQQMRRSQSLPPASLVKVLGPSKGGMLMGSFAGQPGAEGRAPWSPQPTNLVIDCGPSGSSEDDRATQAPLRLRQQQELRHQEQQRQQEQQSRLQQEKEEQLGLHEVQVARKQELRLQQQEQVRQQQEREQEQIWHQQKLQAVHRASDARTVLEPTPFCVNSSGSSGGGGAGSRRRPVSVPRQCQSLTAISNVQETSGSEEESELIGRLAAPGARKKHSRTPSLRRPAAAERPEKPDSHEVLVKDGGSAALAAAAERKAAAELAASVIAAGKSLRWSVLCAAARRGEASRLLAQLRAGTAAWRSASAATDRWQACAARSRGLQLRRFLGPLATVAAELSRRRSLAKRLQALAVAVQSRAVRHAAVALGRAGRVRRVLRSALAIPQRQGLRLGWQAWRGFSAGRMQESLHQTAVWRRFQDFGHRAWDMKRASELARWSSSMRVWAAEKAAQRTVERATERGVLRLEAAERTSSRRVAAAACFVTCLQRQLHRRLGAGLRAFQGLPVLKEACETLAARHFAWALDRCVHNRKARALFLMRGLSRAKQRAARAARDSQALLRARQRQLRRALQAWHLALVRPRRLGAPLMRAVGRLQQWSLQRLMLHGLELRCEQRLGRICASKVQAVHAESAVGLEAARRSFEDELRTVHGKADSSLKLLAGAHAREVERIYRAADRQLMIEAWSQWRLSQDRARAAARIGSILVQKLQRTHLQTWRRRAEVHALSYLEVQIDCFDAFAAKRNALVWRVLQRSCSYWTAEATDEGLVAVLCAWRQHLADVRLANCRKRLACQKLATIGVNLLRSRSWAPWQQWQVLEQRSLIYTVRQVDEAHQSRELDHLREELRAARLEADVQRDSFVSELAALQSQSSALKEANQDAEAKELHRSWHGWAEHQRFQSLKQMLACLREARAPVGRSRAVLSTWQCLAQAAVTAAPLRTRADLCAQAVVRLREKSVTSMALARQRRPLARLAAVAAAARQLRTRQLVAFAVLRRPECDCDVSSAFCTALAIALPCKPGGTLPGSVSSACGPRRKARLWLLLKGLQRKVSWSTSPALALFCSGRLAALGEVIERGISLGEFKAELVARPYFQRCFSAWRARASAPRRLGRALSGPVSQRMGWALRRLQDSAARRGRLVLQSLCFAATVRRHRRTQLSSVFGAWRVQFCQVEKMQRLSLRSQQTRVGIRLLRSGFRSWQLLSHYHRSIWRLGAVLRRAHGASGLRSWRGQAARISASADASARGQTAMHRALNRQKGDCERLVELRSRECAARTAKVLLHAWSCASAAERAHQAQRLCAARSLLRAVATLERHGRRAALERWRALAAAGGAEVAAASSIAAYSRAEKLERIRQGGLKLQSLLNHRQTLGVCKALNGSWRAARWQALVRSLDASAAREQRRLRADCDGLRAQLVVSEEEAFRFSSLEASMAERSDQTREEANAILVAVRKERSSQAETLQQAEDAEARAWEESAELREELRQALARISTLESERRAATKEVGLVRSELSETTRSLSDQTAQAELRRERAFHEQAQALQQQALTSGLQEQTTATTTATTTTTATITTKRNKQTNAKTNKLANNNNKQPQQHQQTNK</sequence>
<feature type="coiled-coil region" evidence="1">
    <location>
        <begin position="1101"/>
        <end position="1153"/>
    </location>
</feature>
<keyword evidence="4" id="KW-1185">Reference proteome</keyword>
<dbReference type="EMBL" id="CAJNNV010027173">
    <property type="protein sequence ID" value="CAE8619567.1"/>
    <property type="molecule type" value="Genomic_DNA"/>
</dbReference>
<evidence type="ECO:0000256" key="2">
    <source>
        <dbReference type="SAM" id="MobiDB-lite"/>
    </source>
</evidence>
<dbReference type="Proteomes" id="UP000654075">
    <property type="component" value="Unassembled WGS sequence"/>
</dbReference>
<evidence type="ECO:0008006" key="5">
    <source>
        <dbReference type="Google" id="ProtNLM"/>
    </source>
</evidence>
<feature type="compositionally biased region" description="Polar residues" evidence="2">
    <location>
        <begin position="455"/>
        <end position="470"/>
    </location>
</feature>
<evidence type="ECO:0000256" key="1">
    <source>
        <dbReference type="SAM" id="Coils"/>
    </source>
</evidence>
<feature type="region of interest" description="Disordered" evidence="2">
    <location>
        <begin position="88"/>
        <end position="194"/>
    </location>
</feature>
<evidence type="ECO:0000313" key="3">
    <source>
        <dbReference type="EMBL" id="CAE8619567.1"/>
    </source>
</evidence>
<organism evidence="3 4">
    <name type="scientific">Polarella glacialis</name>
    <name type="common">Dinoflagellate</name>
    <dbReference type="NCBI Taxonomy" id="89957"/>
    <lineage>
        <taxon>Eukaryota</taxon>
        <taxon>Sar</taxon>
        <taxon>Alveolata</taxon>
        <taxon>Dinophyceae</taxon>
        <taxon>Suessiales</taxon>
        <taxon>Suessiaceae</taxon>
        <taxon>Polarella</taxon>
    </lineage>
</organism>
<proteinExistence type="predicted"/>
<feature type="compositionally biased region" description="Basic and acidic residues" evidence="2">
    <location>
        <begin position="348"/>
        <end position="359"/>
    </location>
</feature>
<keyword evidence="1" id="KW-0175">Coiled coil</keyword>
<feature type="region of interest" description="Disordered" evidence="2">
    <location>
        <begin position="301"/>
        <end position="372"/>
    </location>
</feature>
<evidence type="ECO:0000313" key="4">
    <source>
        <dbReference type="Proteomes" id="UP000654075"/>
    </source>
</evidence>
<dbReference type="OrthoDB" id="493851at2759"/>
<reference evidence="3" key="1">
    <citation type="submission" date="2021-02" db="EMBL/GenBank/DDBJ databases">
        <authorList>
            <person name="Dougan E. K."/>
            <person name="Rhodes N."/>
            <person name="Thang M."/>
            <person name="Chan C."/>
        </authorList>
    </citation>
    <scope>NUCLEOTIDE SEQUENCE</scope>
</reference>
<comment type="caution">
    <text evidence="3">The sequence shown here is derived from an EMBL/GenBank/DDBJ whole genome shotgun (WGS) entry which is preliminary data.</text>
</comment>